<dbReference type="EMBL" id="SRYR01000002">
    <property type="protein sequence ID" value="TGY42857.1"/>
    <property type="molecule type" value="Genomic_DNA"/>
</dbReference>
<proteinExistence type="predicted"/>
<keyword evidence="2" id="KW-0808">Transferase</keyword>
<dbReference type="SUPFAM" id="SSF53448">
    <property type="entry name" value="Nucleotide-diphospho-sugar transferases"/>
    <property type="match status" value="1"/>
</dbReference>
<dbReference type="PANTHER" id="PTHR43630">
    <property type="entry name" value="POLY-BETA-1,6-N-ACETYL-D-GLUCOSAMINE SYNTHASE"/>
    <property type="match status" value="1"/>
</dbReference>
<dbReference type="Gene3D" id="3.90.550.10">
    <property type="entry name" value="Spore Coat Polysaccharide Biosynthesis Protein SpsA, Chain A"/>
    <property type="match status" value="1"/>
</dbReference>
<dbReference type="PANTHER" id="PTHR43630:SF2">
    <property type="entry name" value="GLYCOSYLTRANSFERASE"/>
    <property type="match status" value="1"/>
</dbReference>
<dbReference type="OrthoDB" id="183314at2"/>
<comment type="caution">
    <text evidence="2">The sequence shown here is derived from an EMBL/GenBank/DDBJ whole genome shotgun (WGS) entry which is preliminary data.</text>
</comment>
<gene>
    <name evidence="2" type="ORF">E5347_08185</name>
</gene>
<dbReference type="GO" id="GO:0016740">
    <property type="term" value="F:transferase activity"/>
    <property type="evidence" value="ECO:0007669"/>
    <property type="project" value="UniProtKB-KW"/>
</dbReference>
<dbReference type="Proteomes" id="UP000306888">
    <property type="component" value="Unassembled WGS sequence"/>
</dbReference>
<keyword evidence="3" id="KW-1185">Reference proteome</keyword>
<name>A0A4S2DKR7_9CLOT</name>
<dbReference type="InterPro" id="IPR001173">
    <property type="entry name" value="Glyco_trans_2-like"/>
</dbReference>
<feature type="domain" description="Glycosyltransferase 2-like" evidence="1">
    <location>
        <begin position="231"/>
        <end position="366"/>
    </location>
</feature>
<dbReference type="Pfam" id="PF00535">
    <property type="entry name" value="Glycos_transf_2"/>
    <property type="match status" value="1"/>
</dbReference>
<reference evidence="2 3" key="1">
    <citation type="submission" date="2019-04" db="EMBL/GenBank/DDBJ databases">
        <title>Microbes associate with the intestines of laboratory mice.</title>
        <authorList>
            <person name="Navarre W."/>
            <person name="Wong E."/>
            <person name="Huang K."/>
            <person name="Tropini C."/>
            <person name="Ng K."/>
            <person name="Yu B."/>
        </authorList>
    </citation>
    <scope>NUCLEOTIDE SEQUENCE [LARGE SCALE GENOMIC DNA]</scope>
    <source>
        <strain evidence="2 3">NM50_B9-20</strain>
    </source>
</reference>
<dbReference type="InterPro" id="IPR029044">
    <property type="entry name" value="Nucleotide-diphossugar_trans"/>
</dbReference>
<sequence>MLKKPGTYKVGGLGACTLIDKSSLNKGVNFSRLYNISYIGEDRHFCIRAAALGIQLYVDTYYPAYHIYREEDLEGVDEYKKGNINLDFKINRLNAYNTLKVALEGIGDCGYNKPINRQYLNFFEEDLVSSILFNYNGTIIKDRVKNKREIISYKIIEMNNIDEVKIKVIYSDRGYSNDYSYYKEFFSEFIVKILKNEYKIVSWDNKVEREPIVTPLIRKAKDKGNKLTLSMVVKNEENRFLKEVLISAKEYIDNAVIIDDGSTDNTVDIIEDILKDIPYRLIKNEESKFSNEVSLRRQQWDETIKINPDWIVFLDADEIFEDKFKDYIRVLMENTEVDGYLFRLYDFWDENHYRDDSLWCAHNTYRLFLIRYQENYNYLFKETAQHCGRIPYNCINLPYFITTLRLKHYGWARVQDRIEKYNRYMKLDPKGEFGSLEQYKSILDKNPSLTLWEENNM</sequence>
<protein>
    <submittedName>
        <fullName evidence="2">Glycosyltransferase</fullName>
    </submittedName>
</protein>
<evidence type="ECO:0000259" key="1">
    <source>
        <dbReference type="Pfam" id="PF00535"/>
    </source>
</evidence>
<organism evidence="2 3">
    <name type="scientific">Clostridium sartagoforme</name>
    <dbReference type="NCBI Taxonomy" id="84031"/>
    <lineage>
        <taxon>Bacteria</taxon>
        <taxon>Bacillati</taxon>
        <taxon>Bacillota</taxon>
        <taxon>Clostridia</taxon>
        <taxon>Eubacteriales</taxon>
        <taxon>Clostridiaceae</taxon>
        <taxon>Clostridium</taxon>
    </lineage>
</organism>
<accession>A0A4S2DKR7</accession>
<evidence type="ECO:0000313" key="3">
    <source>
        <dbReference type="Proteomes" id="UP000306888"/>
    </source>
</evidence>
<dbReference type="AlphaFoldDB" id="A0A4S2DKR7"/>
<evidence type="ECO:0000313" key="2">
    <source>
        <dbReference type="EMBL" id="TGY42857.1"/>
    </source>
</evidence>